<sequence>MKSMYVFSKLYSNIFCQKSKTYNKKGILFRTHQILSLDKIKFNLVTNPINNDLLIIGLCRDEETKSLLNFKNTVYKQMDQNFERFFCHLYATTNSYFKSRLLVRIEPDIQIYLQLKGSYQSCITI</sequence>
<reference evidence="1" key="1">
    <citation type="submission" date="2021-01" db="EMBL/GenBank/DDBJ databases">
        <authorList>
            <consortium name="Genoscope - CEA"/>
            <person name="William W."/>
        </authorList>
    </citation>
    <scope>NUCLEOTIDE SEQUENCE</scope>
</reference>
<gene>
    <name evidence="1" type="ORF">POCTA_138.1.T0630148</name>
</gene>
<keyword evidence="2" id="KW-1185">Reference proteome</keyword>
<protein>
    <submittedName>
        <fullName evidence="1">Uncharacterized protein</fullName>
    </submittedName>
</protein>
<evidence type="ECO:0000313" key="2">
    <source>
        <dbReference type="Proteomes" id="UP000683925"/>
    </source>
</evidence>
<dbReference type="AlphaFoldDB" id="A0A8S1VE50"/>
<organism evidence="1 2">
    <name type="scientific">Paramecium octaurelia</name>
    <dbReference type="NCBI Taxonomy" id="43137"/>
    <lineage>
        <taxon>Eukaryota</taxon>
        <taxon>Sar</taxon>
        <taxon>Alveolata</taxon>
        <taxon>Ciliophora</taxon>
        <taxon>Intramacronucleata</taxon>
        <taxon>Oligohymenophorea</taxon>
        <taxon>Peniculida</taxon>
        <taxon>Parameciidae</taxon>
        <taxon>Paramecium</taxon>
    </lineage>
</organism>
<dbReference type="EMBL" id="CAJJDP010000062">
    <property type="protein sequence ID" value="CAD8174179.1"/>
    <property type="molecule type" value="Genomic_DNA"/>
</dbReference>
<proteinExistence type="predicted"/>
<evidence type="ECO:0000313" key="1">
    <source>
        <dbReference type="EMBL" id="CAD8174179.1"/>
    </source>
</evidence>
<dbReference type="Proteomes" id="UP000683925">
    <property type="component" value="Unassembled WGS sequence"/>
</dbReference>
<comment type="caution">
    <text evidence="1">The sequence shown here is derived from an EMBL/GenBank/DDBJ whole genome shotgun (WGS) entry which is preliminary data.</text>
</comment>
<accession>A0A8S1VE50</accession>
<name>A0A8S1VE50_PAROT</name>